<proteinExistence type="predicted"/>
<organism evidence="1 2">
    <name type="scientific">Candidatus Woykebacteria bacterium RIFCSPLOWO2_01_FULL_43_14</name>
    <dbReference type="NCBI Taxonomy" id="1802605"/>
    <lineage>
        <taxon>Bacteria</taxon>
        <taxon>Candidatus Woykeibacteriota</taxon>
    </lineage>
</organism>
<reference evidence="1 2" key="1">
    <citation type="journal article" date="2016" name="Nat. Commun.">
        <title>Thousands of microbial genomes shed light on interconnected biogeochemical processes in an aquifer system.</title>
        <authorList>
            <person name="Anantharaman K."/>
            <person name="Brown C.T."/>
            <person name="Hug L.A."/>
            <person name="Sharon I."/>
            <person name="Castelle C.J."/>
            <person name="Probst A.J."/>
            <person name="Thomas B.C."/>
            <person name="Singh A."/>
            <person name="Wilkins M.J."/>
            <person name="Karaoz U."/>
            <person name="Brodie E.L."/>
            <person name="Williams K.H."/>
            <person name="Hubbard S.S."/>
            <person name="Banfield J.F."/>
        </authorList>
    </citation>
    <scope>NUCLEOTIDE SEQUENCE [LARGE SCALE GENOMIC DNA]</scope>
</reference>
<dbReference type="STRING" id="1802605.A3A61_03255"/>
<evidence type="ECO:0000313" key="1">
    <source>
        <dbReference type="EMBL" id="OGY32785.1"/>
    </source>
</evidence>
<evidence type="ECO:0000313" key="2">
    <source>
        <dbReference type="Proteomes" id="UP000177718"/>
    </source>
</evidence>
<comment type="caution">
    <text evidence="1">The sequence shown here is derived from an EMBL/GenBank/DDBJ whole genome shotgun (WGS) entry which is preliminary data.</text>
</comment>
<dbReference type="EMBL" id="MHDB01000005">
    <property type="protein sequence ID" value="OGY32785.1"/>
    <property type="molecule type" value="Genomic_DNA"/>
</dbReference>
<accession>A0A1G1WYI3</accession>
<sequence>MDTIVAQDEPPKAFHPTTSKVWYLVSDARIVRATGHSFGEDDSWWRFIILWPPYNLDFYKGVARLEGRGEWDMVASIDEALAKLRGRVIKAKDRCEDILKRLDEGTFIVTRIP</sequence>
<gene>
    <name evidence="1" type="ORF">A3A61_03255</name>
</gene>
<protein>
    <submittedName>
        <fullName evidence="1">Uncharacterized protein</fullName>
    </submittedName>
</protein>
<dbReference type="Proteomes" id="UP000177718">
    <property type="component" value="Unassembled WGS sequence"/>
</dbReference>
<dbReference type="AlphaFoldDB" id="A0A1G1WYI3"/>
<name>A0A1G1WYI3_9BACT</name>